<keyword evidence="1" id="KW-0732">Signal</keyword>
<feature type="signal peptide" evidence="1">
    <location>
        <begin position="1"/>
        <end position="21"/>
    </location>
</feature>
<dbReference type="Gene3D" id="2.40.50.120">
    <property type="match status" value="1"/>
</dbReference>
<gene>
    <name evidence="2" type="ORF">ACFQZQ_12700</name>
</gene>
<proteinExistence type="predicted"/>
<dbReference type="EMBL" id="JBHTIH010000007">
    <property type="protein sequence ID" value="MFD0740135.1"/>
    <property type="molecule type" value="Genomic_DNA"/>
</dbReference>
<protein>
    <submittedName>
        <fullName evidence="2">Uncharacterized protein</fullName>
    </submittedName>
</protein>
<evidence type="ECO:0000313" key="3">
    <source>
        <dbReference type="Proteomes" id="UP001597090"/>
    </source>
</evidence>
<feature type="chain" id="PRO_5047147531" evidence="1">
    <location>
        <begin position="22"/>
        <end position="164"/>
    </location>
</feature>
<dbReference type="SUPFAM" id="SSF50242">
    <property type="entry name" value="TIMP-like"/>
    <property type="match status" value="1"/>
</dbReference>
<sequence>MRTTVLATALLNLHFSGAALACSCAPPESPRQEAARSVNTFAGTVISIATIAPPPARRVGLFEPFFNDIRSLLTGRTIRPPERFEPYQIVTFQVSRTFHGAPAAVRRISTGPVDSTCSSRFDQGKTYVVYAFEWQGRLIAGGACSRTGVSSDPRVGYQALVDGI</sequence>
<evidence type="ECO:0000313" key="2">
    <source>
        <dbReference type="EMBL" id="MFD0740135.1"/>
    </source>
</evidence>
<reference evidence="3" key="1">
    <citation type="journal article" date="2019" name="Int. J. Syst. Evol. Microbiol.">
        <title>The Global Catalogue of Microorganisms (GCM) 10K type strain sequencing project: providing services to taxonomists for standard genome sequencing and annotation.</title>
        <authorList>
            <consortium name="The Broad Institute Genomics Platform"/>
            <consortium name="The Broad Institute Genome Sequencing Center for Infectious Disease"/>
            <person name="Wu L."/>
            <person name="Ma J."/>
        </authorList>
    </citation>
    <scope>NUCLEOTIDE SEQUENCE [LARGE SCALE GENOMIC DNA]</scope>
    <source>
        <strain evidence="3">CCUG 55491</strain>
    </source>
</reference>
<dbReference type="Proteomes" id="UP001597090">
    <property type="component" value="Unassembled WGS sequence"/>
</dbReference>
<name>A0ABW2YPH8_9GAMM</name>
<keyword evidence="3" id="KW-1185">Reference proteome</keyword>
<evidence type="ECO:0000256" key="1">
    <source>
        <dbReference type="SAM" id="SignalP"/>
    </source>
</evidence>
<dbReference type="InterPro" id="IPR008993">
    <property type="entry name" value="TIMP-like_OB-fold"/>
</dbReference>
<organism evidence="2 3">
    <name type="scientific">Lysobacter koreensis</name>
    <dbReference type="NCBI Taxonomy" id="266122"/>
    <lineage>
        <taxon>Bacteria</taxon>
        <taxon>Pseudomonadati</taxon>
        <taxon>Pseudomonadota</taxon>
        <taxon>Gammaproteobacteria</taxon>
        <taxon>Lysobacterales</taxon>
        <taxon>Lysobacteraceae</taxon>
        <taxon>Lysobacter</taxon>
    </lineage>
</organism>
<dbReference type="RefSeq" id="WP_386813222.1">
    <property type="nucleotide sequence ID" value="NZ_JBHTIH010000007.1"/>
</dbReference>
<accession>A0ABW2YPH8</accession>
<comment type="caution">
    <text evidence="2">The sequence shown here is derived from an EMBL/GenBank/DDBJ whole genome shotgun (WGS) entry which is preliminary data.</text>
</comment>
<dbReference type="PROSITE" id="PS51257">
    <property type="entry name" value="PROKAR_LIPOPROTEIN"/>
    <property type="match status" value="1"/>
</dbReference>